<accession>A0ABR2KID6</accession>
<evidence type="ECO:0008006" key="3">
    <source>
        <dbReference type="Google" id="ProtNLM"/>
    </source>
</evidence>
<gene>
    <name evidence="1" type="ORF">M9Y10_028071</name>
</gene>
<evidence type="ECO:0000313" key="1">
    <source>
        <dbReference type="EMBL" id="KAK8890872.1"/>
    </source>
</evidence>
<organism evidence="1 2">
    <name type="scientific">Tritrichomonas musculus</name>
    <dbReference type="NCBI Taxonomy" id="1915356"/>
    <lineage>
        <taxon>Eukaryota</taxon>
        <taxon>Metamonada</taxon>
        <taxon>Parabasalia</taxon>
        <taxon>Tritrichomonadida</taxon>
        <taxon>Tritrichomonadidae</taxon>
        <taxon>Tritrichomonas</taxon>
    </lineage>
</organism>
<sequence>MTLILPVDVDENENDYDIFEKTQSIFDVSQWLQSFTSSFKSSSQNTSKEFEMQQQKVFLQKKIEIQRLNMDFISDLNKQGLLTKSSIIRILFWYQKILEQMLFLFKRRMNKCVNMTNSNIYFLQTELDFFIMNLNELTNKCQKKIENCIITNTPDDVKPFRPLTEKQKYILIDFLFQSFFNLSKQQINFNCISKKLDLDEKRVVHYLFKKKNEINKYLNNRGNLPKWMINQYAPQLEAIKQKYLELKTSAVKEE</sequence>
<reference evidence="1 2" key="1">
    <citation type="submission" date="2024-04" db="EMBL/GenBank/DDBJ databases">
        <title>Tritrichomonas musculus Genome.</title>
        <authorList>
            <person name="Alves-Ferreira E."/>
            <person name="Grigg M."/>
            <person name="Lorenzi H."/>
            <person name="Galac M."/>
        </authorList>
    </citation>
    <scope>NUCLEOTIDE SEQUENCE [LARGE SCALE GENOMIC DNA]</scope>
    <source>
        <strain evidence="1 2">EAF2021</strain>
    </source>
</reference>
<proteinExistence type="predicted"/>
<protein>
    <recommendedName>
        <fullName evidence="3">Homeobox domain-containing protein</fullName>
    </recommendedName>
</protein>
<dbReference type="EMBL" id="JAPFFF010000004">
    <property type="protein sequence ID" value="KAK8890872.1"/>
    <property type="molecule type" value="Genomic_DNA"/>
</dbReference>
<name>A0ABR2KID6_9EUKA</name>
<dbReference type="Proteomes" id="UP001470230">
    <property type="component" value="Unassembled WGS sequence"/>
</dbReference>
<comment type="caution">
    <text evidence="1">The sequence shown here is derived from an EMBL/GenBank/DDBJ whole genome shotgun (WGS) entry which is preliminary data.</text>
</comment>
<evidence type="ECO:0000313" key="2">
    <source>
        <dbReference type="Proteomes" id="UP001470230"/>
    </source>
</evidence>
<keyword evidence="2" id="KW-1185">Reference proteome</keyword>